<accession>A0ABP8Y5L6</accession>
<reference evidence="4" key="1">
    <citation type="journal article" date="2019" name="Int. J. Syst. Evol. Microbiol.">
        <title>The Global Catalogue of Microorganisms (GCM) 10K type strain sequencing project: providing services to taxonomists for standard genome sequencing and annotation.</title>
        <authorList>
            <consortium name="The Broad Institute Genomics Platform"/>
            <consortium name="The Broad Institute Genome Sequencing Center for Infectious Disease"/>
            <person name="Wu L."/>
            <person name="Ma J."/>
        </authorList>
    </citation>
    <scope>NUCLEOTIDE SEQUENCE [LARGE SCALE GENOMIC DNA]</scope>
    <source>
        <strain evidence="4">JCM 18063</strain>
    </source>
</reference>
<evidence type="ECO:0000313" key="3">
    <source>
        <dbReference type="EMBL" id="GAA4721506.1"/>
    </source>
</evidence>
<dbReference type="EMBL" id="BAABID010000004">
    <property type="protein sequence ID" value="GAA4721506.1"/>
    <property type="molecule type" value="Genomic_DNA"/>
</dbReference>
<feature type="domain" description="DUF8094" evidence="2">
    <location>
        <begin position="51"/>
        <end position="348"/>
    </location>
</feature>
<gene>
    <name evidence="3" type="ORF">GCM10023216_08380</name>
</gene>
<dbReference type="InterPro" id="IPR006311">
    <property type="entry name" value="TAT_signal"/>
</dbReference>
<dbReference type="InterPro" id="IPR058407">
    <property type="entry name" value="DUF8094"/>
</dbReference>
<feature type="region of interest" description="Disordered" evidence="1">
    <location>
        <begin position="330"/>
        <end position="362"/>
    </location>
</feature>
<comment type="caution">
    <text evidence="3">The sequence shown here is derived from an EMBL/GenBank/DDBJ whole genome shotgun (WGS) entry which is preliminary data.</text>
</comment>
<proteinExistence type="predicted"/>
<name>A0ABP8Y5L6_9MICO</name>
<evidence type="ECO:0000256" key="1">
    <source>
        <dbReference type="SAM" id="MobiDB-lite"/>
    </source>
</evidence>
<keyword evidence="4" id="KW-1185">Reference proteome</keyword>
<dbReference type="Proteomes" id="UP001500956">
    <property type="component" value="Unassembled WGS sequence"/>
</dbReference>
<evidence type="ECO:0000259" key="2">
    <source>
        <dbReference type="Pfam" id="PF26366"/>
    </source>
</evidence>
<dbReference type="RefSeq" id="WP_172148224.1">
    <property type="nucleotide sequence ID" value="NZ_BAABID010000004.1"/>
</dbReference>
<protein>
    <recommendedName>
        <fullName evidence="2">DUF8094 domain-containing protein</fullName>
    </recommendedName>
</protein>
<dbReference type="Pfam" id="PF26366">
    <property type="entry name" value="DUF8094"/>
    <property type="match status" value="1"/>
</dbReference>
<dbReference type="PROSITE" id="PS51318">
    <property type="entry name" value="TAT"/>
    <property type="match status" value="1"/>
</dbReference>
<evidence type="ECO:0000313" key="4">
    <source>
        <dbReference type="Proteomes" id="UP001500956"/>
    </source>
</evidence>
<sequence>MTRTEPINAPLRRRRAGRGAAAVAAAATTGLLLTACAEEIPQPAADEPFAGPALTADQETAVVQAVAETVEKADAELAPKQLDARVQGPAREVRASQIKVAKARDDDSLITSIPAELQRMIIPTTESWPRVSFTITEETENLEVPRLVAYEQSSARDNYKMRSWVQLIPGTTMPNFADPEVIGSEAVATDDDSLAASPEQALNRYADLVANGDDSEFADQFELPGDSPDLVQRVQADARNVRGDDGFQEADGSYRLAFASRGGEVVAVRTSDGGALVMGVLDGNVRATVEEDGEIGPLTETQKALIGDEDNTNELYVEYTDQVALYVPPSGSEEKIRPLGYSHVPTDASTSVPAKKDRNTAR</sequence>
<organism evidence="3 4">
    <name type="scientific">Isoptericola chiayiensis</name>
    <dbReference type="NCBI Taxonomy" id="579446"/>
    <lineage>
        <taxon>Bacteria</taxon>
        <taxon>Bacillati</taxon>
        <taxon>Actinomycetota</taxon>
        <taxon>Actinomycetes</taxon>
        <taxon>Micrococcales</taxon>
        <taxon>Promicromonosporaceae</taxon>
        <taxon>Isoptericola</taxon>
    </lineage>
</organism>